<reference evidence="1" key="1">
    <citation type="submission" date="2021-06" db="EMBL/GenBank/DDBJ databases">
        <title>Parelaphostrongylus tenuis whole genome reference sequence.</title>
        <authorList>
            <person name="Garwood T.J."/>
            <person name="Larsen P.A."/>
            <person name="Fountain-Jones N.M."/>
            <person name="Garbe J.R."/>
            <person name="Macchietto M.G."/>
            <person name="Kania S.A."/>
            <person name="Gerhold R.W."/>
            <person name="Richards J.E."/>
            <person name="Wolf T.M."/>
        </authorList>
    </citation>
    <scope>NUCLEOTIDE SEQUENCE</scope>
    <source>
        <strain evidence="1">MNPRO001-30</strain>
        <tissue evidence="1">Meninges</tissue>
    </source>
</reference>
<name>A0AAD5NBC1_PARTN</name>
<proteinExistence type="predicted"/>
<gene>
    <name evidence="1" type="ORF">KIN20_024686</name>
</gene>
<dbReference type="EMBL" id="JAHQIW010005005">
    <property type="protein sequence ID" value="KAJ1364564.1"/>
    <property type="molecule type" value="Genomic_DNA"/>
</dbReference>
<sequence length="53" mass="6234">MEAKIAKARRARHWNVPRKRDLDVYRDEHVLYVETEEGCCRSAEHYTTSSPDG</sequence>
<comment type="caution">
    <text evidence="1">The sequence shown here is derived from an EMBL/GenBank/DDBJ whole genome shotgun (WGS) entry which is preliminary data.</text>
</comment>
<dbReference type="Proteomes" id="UP001196413">
    <property type="component" value="Unassembled WGS sequence"/>
</dbReference>
<accession>A0AAD5NBC1</accession>
<organism evidence="1 2">
    <name type="scientific">Parelaphostrongylus tenuis</name>
    <name type="common">Meningeal worm</name>
    <dbReference type="NCBI Taxonomy" id="148309"/>
    <lineage>
        <taxon>Eukaryota</taxon>
        <taxon>Metazoa</taxon>
        <taxon>Ecdysozoa</taxon>
        <taxon>Nematoda</taxon>
        <taxon>Chromadorea</taxon>
        <taxon>Rhabditida</taxon>
        <taxon>Rhabditina</taxon>
        <taxon>Rhabditomorpha</taxon>
        <taxon>Strongyloidea</taxon>
        <taxon>Metastrongylidae</taxon>
        <taxon>Parelaphostrongylus</taxon>
    </lineage>
</organism>
<protein>
    <submittedName>
        <fullName evidence="1">Uncharacterized protein</fullName>
    </submittedName>
</protein>
<keyword evidence="2" id="KW-1185">Reference proteome</keyword>
<evidence type="ECO:0000313" key="2">
    <source>
        <dbReference type="Proteomes" id="UP001196413"/>
    </source>
</evidence>
<dbReference type="AlphaFoldDB" id="A0AAD5NBC1"/>
<evidence type="ECO:0000313" key="1">
    <source>
        <dbReference type="EMBL" id="KAJ1364564.1"/>
    </source>
</evidence>